<name>A0AAX2M8M9_CHRVL</name>
<protein>
    <submittedName>
        <fullName evidence="3">Antigen presentation protein SpaN</fullName>
    </submittedName>
</protein>
<sequence>MEGVKTVMVAMAPATEQSGDGMGLEEAFEREASSLERERQNDDSEPGAEPSALAERWQPPLPLDWRQKRDAPREAQPRRAASVEQDASPRAHVAGATGKRLSEDGKAGARWGGKTQLSPFALPAWREAFAPQAIGGEGGEARLKAVDGAAARLKDEAMPLAGGDAGMVSPQTETLLQEHVREAAPASNDAPPAKKAREGETKPAAMPAPGMAPQAAQHQAHLPAQAAQPAAPRSRADWKQALAAGAATPAQAQETGAVLTYRFQRWGGEHAVSVQALGHAGSTQLSLMPSDGLVQQRLAEQWQSGNPQQWTLRDDGGQGSGGRQPQRDEEEEG</sequence>
<feature type="compositionally biased region" description="Polar residues" evidence="1">
    <location>
        <begin position="301"/>
        <end position="311"/>
    </location>
</feature>
<evidence type="ECO:0000313" key="3">
    <source>
        <dbReference type="EMBL" id="SUX32241.1"/>
    </source>
</evidence>
<organism evidence="3 4">
    <name type="scientific">Chromobacterium violaceum</name>
    <dbReference type="NCBI Taxonomy" id="536"/>
    <lineage>
        <taxon>Bacteria</taxon>
        <taxon>Pseudomonadati</taxon>
        <taxon>Pseudomonadota</taxon>
        <taxon>Betaproteobacteria</taxon>
        <taxon>Neisseriales</taxon>
        <taxon>Chromobacteriaceae</taxon>
        <taxon>Chromobacterium</taxon>
    </lineage>
</organism>
<dbReference type="EMBL" id="UIGR01000001">
    <property type="protein sequence ID" value="SUX32241.1"/>
    <property type="molecule type" value="Genomic_DNA"/>
</dbReference>
<feature type="domain" description="Surface presentation of antigen" evidence="2">
    <location>
        <begin position="254"/>
        <end position="331"/>
    </location>
</feature>
<feature type="compositionally biased region" description="Low complexity" evidence="1">
    <location>
        <begin position="203"/>
        <end position="232"/>
    </location>
</feature>
<dbReference type="Pfam" id="PF02510">
    <property type="entry name" value="SPAN"/>
    <property type="match status" value="1"/>
</dbReference>
<gene>
    <name evidence="3" type="ORF">NCTC8684_01316</name>
</gene>
<dbReference type="InterPro" id="IPR056746">
    <property type="entry name" value="SPAN_dom"/>
</dbReference>
<feature type="region of interest" description="Disordered" evidence="1">
    <location>
        <begin position="1"/>
        <end position="114"/>
    </location>
</feature>
<comment type="caution">
    <text evidence="3">The sequence shown here is derived from an EMBL/GenBank/DDBJ whole genome shotgun (WGS) entry which is preliminary data.</text>
</comment>
<dbReference type="Proteomes" id="UP000254029">
    <property type="component" value="Unassembled WGS sequence"/>
</dbReference>
<dbReference type="RefSeq" id="WP_076225942.1">
    <property type="nucleotide sequence ID" value="NZ_JBHMEH010000046.1"/>
</dbReference>
<feature type="compositionally biased region" description="Basic and acidic residues" evidence="1">
    <location>
        <begin position="65"/>
        <end position="77"/>
    </location>
</feature>
<reference evidence="3 4" key="1">
    <citation type="submission" date="2018-06" db="EMBL/GenBank/DDBJ databases">
        <authorList>
            <consortium name="Pathogen Informatics"/>
            <person name="Doyle S."/>
        </authorList>
    </citation>
    <scope>NUCLEOTIDE SEQUENCE [LARGE SCALE GENOMIC DNA]</scope>
    <source>
        <strain evidence="3 4">NCTC8684</strain>
    </source>
</reference>
<dbReference type="AlphaFoldDB" id="A0AAX2M8M9"/>
<proteinExistence type="predicted"/>
<feature type="region of interest" description="Disordered" evidence="1">
    <location>
        <begin position="300"/>
        <end position="333"/>
    </location>
</feature>
<evidence type="ECO:0000313" key="4">
    <source>
        <dbReference type="Proteomes" id="UP000254029"/>
    </source>
</evidence>
<evidence type="ECO:0000259" key="2">
    <source>
        <dbReference type="Pfam" id="PF02510"/>
    </source>
</evidence>
<accession>A0AAX2M8M9</accession>
<evidence type="ECO:0000256" key="1">
    <source>
        <dbReference type="SAM" id="MobiDB-lite"/>
    </source>
</evidence>
<feature type="compositionally biased region" description="Low complexity" evidence="1">
    <location>
        <begin position="240"/>
        <end position="254"/>
    </location>
</feature>
<feature type="region of interest" description="Disordered" evidence="1">
    <location>
        <begin position="161"/>
        <end position="254"/>
    </location>
</feature>
<feature type="compositionally biased region" description="Basic and acidic residues" evidence="1">
    <location>
        <begin position="27"/>
        <end position="42"/>
    </location>
</feature>